<feature type="signal peptide" evidence="1">
    <location>
        <begin position="1"/>
        <end position="19"/>
    </location>
</feature>
<proteinExistence type="predicted"/>
<dbReference type="OrthoDB" id="1493159at2"/>
<protein>
    <recommendedName>
        <fullName evidence="4">Lipoprotein</fullName>
    </recommendedName>
</protein>
<sequence>MKRIFTSFFLCSLFPFILACSESSSKNTTLNCDNQSQIINTEAYNNLNTTNYMITSVSLNENCLDITISSSGCSGSTWEMNLFSTNNLPDSFPLQRNLKLQLINNEACAAVFSKTVSFDLTPLHIAGQDQITLNLEGWGEQIVYQY</sequence>
<name>A0A4P7PRC5_9FLAO</name>
<keyword evidence="3" id="KW-1185">Reference proteome</keyword>
<dbReference type="RefSeq" id="WP_136151406.1">
    <property type="nucleotide sequence ID" value="NZ_CP038810.1"/>
</dbReference>
<gene>
    <name evidence="2" type="ORF">GS03_00937</name>
</gene>
<dbReference type="EMBL" id="CP038810">
    <property type="protein sequence ID" value="QBZ97447.1"/>
    <property type="molecule type" value="Genomic_DNA"/>
</dbReference>
<accession>A0A4P7PRC5</accession>
<dbReference type="Proteomes" id="UP000296862">
    <property type="component" value="Chromosome"/>
</dbReference>
<evidence type="ECO:0008006" key="4">
    <source>
        <dbReference type="Google" id="ProtNLM"/>
    </source>
</evidence>
<dbReference type="KEGG" id="fsn:GS03_00937"/>
<organism evidence="2 3">
    <name type="scientific">Flavobacterium sangjuense</name>
    <dbReference type="NCBI Taxonomy" id="2518177"/>
    <lineage>
        <taxon>Bacteria</taxon>
        <taxon>Pseudomonadati</taxon>
        <taxon>Bacteroidota</taxon>
        <taxon>Flavobacteriia</taxon>
        <taxon>Flavobacteriales</taxon>
        <taxon>Flavobacteriaceae</taxon>
        <taxon>Flavobacterium</taxon>
    </lineage>
</organism>
<evidence type="ECO:0000313" key="3">
    <source>
        <dbReference type="Proteomes" id="UP000296862"/>
    </source>
</evidence>
<evidence type="ECO:0000313" key="2">
    <source>
        <dbReference type="EMBL" id="QBZ97447.1"/>
    </source>
</evidence>
<keyword evidence="1" id="KW-0732">Signal</keyword>
<evidence type="ECO:0000256" key="1">
    <source>
        <dbReference type="SAM" id="SignalP"/>
    </source>
</evidence>
<dbReference type="AlphaFoldDB" id="A0A4P7PRC5"/>
<reference evidence="2 3" key="1">
    <citation type="submission" date="2019-04" db="EMBL/GenBank/DDBJ databases">
        <title>Flavobacterium sp. GS03.</title>
        <authorList>
            <person name="Kim H."/>
        </authorList>
    </citation>
    <scope>NUCLEOTIDE SEQUENCE [LARGE SCALE GENOMIC DNA]</scope>
    <source>
        <strain evidence="2 3">GS03</strain>
    </source>
</reference>
<dbReference type="PROSITE" id="PS51257">
    <property type="entry name" value="PROKAR_LIPOPROTEIN"/>
    <property type="match status" value="1"/>
</dbReference>
<feature type="chain" id="PRO_5020481957" description="Lipoprotein" evidence="1">
    <location>
        <begin position="20"/>
        <end position="146"/>
    </location>
</feature>